<dbReference type="AlphaFoldDB" id="A0A6P6BUD3"/>
<feature type="region of interest" description="Disordered" evidence="2">
    <location>
        <begin position="185"/>
        <end position="212"/>
    </location>
</feature>
<evidence type="ECO:0000313" key="3">
    <source>
        <dbReference type="Proteomes" id="UP000515202"/>
    </source>
</evidence>
<name>A0A6P6BUD3_PTEVA</name>
<dbReference type="InterPro" id="IPR029488">
    <property type="entry name" value="Hmw/CFAP97"/>
</dbReference>
<sequence length="243" mass="28421">MHRAPQLTLSCGSECLQSTWEKAYQNHRKKVRSAQPIVDTRAPLSLSHLHLNLKKLKLEEERLSVIDRDNRLLLEKMSCIMRSKGQTTNRNDYTHRSLNREKREQELRTVQRENKIILGRITNSEPLYLAQRWQEDWTRTEKYRKALAKYRERQQTCQGKSRNQNLTLVRPHQAWTQKVKWEGRTQNTNCKKEDKSEKQQWGNGKAVMGSPMPKPPLVVRAAGQVLSTVISLRTAVYVHEAAL</sequence>
<dbReference type="Pfam" id="PF13879">
    <property type="entry name" value="Hmw_CFAP97"/>
    <property type="match status" value="1"/>
</dbReference>
<evidence type="ECO:0000313" key="4">
    <source>
        <dbReference type="RefSeq" id="XP_023378687.1"/>
    </source>
</evidence>
<keyword evidence="3" id="KW-1185">Reference proteome</keyword>
<accession>A0A6P6BUD3</accession>
<protein>
    <submittedName>
        <fullName evidence="4">Uncharacterized protein C17orf105 homolog isoform X1</fullName>
    </submittedName>
</protein>
<evidence type="ECO:0000256" key="1">
    <source>
        <dbReference type="ARBA" id="ARBA00008315"/>
    </source>
</evidence>
<dbReference type="RefSeq" id="XP_023378687.1">
    <property type="nucleotide sequence ID" value="XM_023522919.1"/>
</dbReference>
<gene>
    <name evidence="4" type="primary">LOC105305103</name>
</gene>
<dbReference type="PANTHER" id="PTHR33768">
    <property type="entry name" value="MIP11318P"/>
    <property type="match status" value="1"/>
</dbReference>
<organism evidence="3 4">
    <name type="scientific">Pteropus vampyrus</name>
    <name type="common">Large flying fox</name>
    <dbReference type="NCBI Taxonomy" id="132908"/>
    <lineage>
        <taxon>Eukaryota</taxon>
        <taxon>Metazoa</taxon>
        <taxon>Chordata</taxon>
        <taxon>Craniata</taxon>
        <taxon>Vertebrata</taxon>
        <taxon>Euteleostomi</taxon>
        <taxon>Mammalia</taxon>
        <taxon>Eutheria</taxon>
        <taxon>Laurasiatheria</taxon>
        <taxon>Chiroptera</taxon>
        <taxon>Yinpterochiroptera</taxon>
        <taxon>Pteropodoidea</taxon>
        <taxon>Pteropodidae</taxon>
        <taxon>Pteropodinae</taxon>
        <taxon>Pteropus</taxon>
    </lineage>
</organism>
<dbReference type="InterPro" id="IPR038792">
    <property type="entry name" value="CFAP97D1/2"/>
</dbReference>
<reference evidence="4" key="1">
    <citation type="submission" date="2025-08" db="UniProtKB">
        <authorList>
            <consortium name="RefSeq"/>
        </authorList>
    </citation>
    <scope>IDENTIFICATION</scope>
    <source>
        <tissue evidence="4">Kidney</tissue>
    </source>
</reference>
<dbReference type="OrthoDB" id="2163395at2759"/>
<evidence type="ECO:0000256" key="2">
    <source>
        <dbReference type="SAM" id="MobiDB-lite"/>
    </source>
</evidence>
<dbReference type="GeneID" id="105305103"/>
<dbReference type="PANTHER" id="PTHR33768:SF7">
    <property type="entry name" value="CFAP97 DOMAIN CONTAINING 2"/>
    <property type="match status" value="1"/>
</dbReference>
<dbReference type="Proteomes" id="UP000515202">
    <property type="component" value="Unplaced"/>
</dbReference>
<comment type="similarity">
    <text evidence="1">Belongs to the CFAP97 family.</text>
</comment>
<dbReference type="KEGG" id="pvp:105305103"/>
<proteinExistence type="inferred from homology"/>